<dbReference type="RefSeq" id="WP_273937708.1">
    <property type="nucleotide sequence ID" value="NZ_CP097263.1"/>
</dbReference>
<accession>A0ABV6N4G2</accession>
<proteinExistence type="predicted"/>
<comment type="caution">
    <text evidence="1">The sequence shown here is derived from an EMBL/GenBank/DDBJ whole genome shotgun (WGS) entry which is preliminary data.</text>
</comment>
<organism evidence="1 2">
    <name type="scientific">Kutzneria chonburiensis</name>
    <dbReference type="NCBI Taxonomy" id="1483604"/>
    <lineage>
        <taxon>Bacteria</taxon>
        <taxon>Bacillati</taxon>
        <taxon>Actinomycetota</taxon>
        <taxon>Actinomycetes</taxon>
        <taxon>Pseudonocardiales</taxon>
        <taxon>Pseudonocardiaceae</taxon>
        <taxon>Kutzneria</taxon>
    </lineage>
</organism>
<keyword evidence="2" id="KW-1185">Reference proteome</keyword>
<dbReference type="EMBL" id="JBHLUD010000013">
    <property type="protein sequence ID" value="MFC0547480.1"/>
    <property type="molecule type" value="Genomic_DNA"/>
</dbReference>
<protein>
    <submittedName>
        <fullName evidence="1">Uncharacterized protein</fullName>
    </submittedName>
</protein>
<dbReference type="Proteomes" id="UP001589810">
    <property type="component" value="Unassembled WGS sequence"/>
</dbReference>
<name>A0ABV6N4G2_9PSEU</name>
<gene>
    <name evidence="1" type="ORF">ACFFH7_38635</name>
</gene>
<evidence type="ECO:0000313" key="2">
    <source>
        <dbReference type="Proteomes" id="UP001589810"/>
    </source>
</evidence>
<sequence length="189" mass="20969">MQFRGIQSWQVSWGTGYVVQLALYLRDALAVPAAPEVPPLTPPVPTTDELDRAAVAAEWPGWWADVLAFVGDRSDNQRDQHLRLPIWPGSPALVDRPAIQAALDVLGPRANHHPQPPRPSNQRIGDIVRAREAELGRPARPFRLVVTELPVEGLLWYRITEQHVLVSSSFAEDDERCSAALKEIVAELA</sequence>
<reference evidence="1 2" key="1">
    <citation type="submission" date="2024-09" db="EMBL/GenBank/DDBJ databases">
        <authorList>
            <person name="Sun Q."/>
            <person name="Mori K."/>
        </authorList>
    </citation>
    <scope>NUCLEOTIDE SEQUENCE [LARGE SCALE GENOMIC DNA]</scope>
    <source>
        <strain evidence="1 2">TBRC 1432</strain>
    </source>
</reference>
<evidence type="ECO:0000313" key="1">
    <source>
        <dbReference type="EMBL" id="MFC0547480.1"/>
    </source>
</evidence>